<dbReference type="RefSeq" id="WP_145026731.1">
    <property type="nucleotide sequence ID" value="NZ_CP036271.1"/>
</dbReference>
<sequence length="769" mass="83705">MQLLNRLSISRKLTLFGAVTSVLALSLMAMALAMYDIRNIQQSIERFYGALAGVVGEGCKRALEDHDPNEALKALQVITKDPSVISAELRDAHDRLVVEFAANPVGDISGQSSPLLFGSERLIVSRPVRSSAGVIGQVRLHVTADRLWAEAQEHMLLILCVTLAGILISALLAGYLQRQISAPVLNLVHTARAISETGDYSRRAHRHTFDEFGQMCDEFNNMLIQIENRDAELALHRRHLEDLVRLRTEALEQKTREALAASVAKSQFLANMSHEIRTPMNGILGFADLLRRGVEGEDEKIRKDYLDIISTSGKHLLTVINDVLDLSKIEAGRLEVECIPCSPHQVICEATSVLKIKAAEKGLQLNYRWEGPAIRAIESDPSRLRQLLINLVGNAVKFTERGAVNVTGRLVKQHGAYRLQVSVQDTGIGIPADQLEEIFNPFAQADASVTRRFGGTGLGLAISRHIAEALGGSIEVASQPSVGSTFTVTIDPGHIDQALLLDQPPAIETASPAPEADTIVLAPGRVLVVEDGETNRKLIRIMLERHGLEISEATNGIDGVRMALSGDFDIVLMDMQMPLLDGYSAASQIRSAGSRVPIIALTAHAMSGDEEKCLAAGCSGYMTKPIDETRLLKKLSEFLQRSVDVAATRQAISGPTDGEQQPWIHSTLPIHDIVFRQIVCEFVTKLETRIKEMRRYSDAEQWTELAAAAHWLKGSGGTAGFNDLTAPSSRLERAAKEGNAGVASSALSDIEALTARLRSPELFNEAIAG</sequence>
<dbReference type="SUPFAM" id="SSF47226">
    <property type="entry name" value="Histidine-containing phosphotransfer domain, HPT domain"/>
    <property type="match status" value="1"/>
</dbReference>
<keyword evidence="5 16" id="KW-0597">Phosphoprotein</keyword>
<dbReference type="FunCoup" id="A0A517S8F4">
    <property type="interactions" value="166"/>
</dbReference>
<evidence type="ECO:0000256" key="10">
    <source>
        <dbReference type="ARBA" id="ARBA00022840"/>
    </source>
</evidence>
<evidence type="ECO:0000256" key="15">
    <source>
        <dbReference type="PROSITE-ProRule" id="PRU00110"/>
    </source>
</evidence>
<dbReference type="CDD" id="cd17546">
    <property type="entry name" value="REC_hyHK_CKI1_RcsC-like"/>
    <property type="match status" value="1"/>
</dbReference>
<dbReference type="InterPro" id="IPR001789">
    <property type="entry name" value="Sig_transdc_resp-reg_receiver"/>
</dbReference>
<dbReference type="Pfam" id="PF00072">
    <property type="entry name" value="Response_reg"/>
    <property type="match status" value="1"/>
</dbReference>
<reference evidence="22 23" key="1">
    <citation type="submission" date="2019-02" db="EMBL/GenBank/DDBJ databases">
        <title>Deep-cultivation of Planctomycetes and their phenomic and genomic characterization uncovers novel biology.</title>
        <authorList>
            <person name="Wiegand S."/>
            <person name="Jogler M."/>
            <person name="Boedeker C."/>
            <person name="Pinto D."/>
            <person name="Vollmers J."/>
            <person name="Rivas-Marin E."/>
            <person name="Kohn T."/>
            <person name="Peeters S.H."/>
            <person name="Heuer A."/>
            <person name="Rast P."/>
            <person name="Oberbeckmann S."/>
            <person name="Bunk B."/>
            <person name="Jeske O."/>
            <person name="Meyerdierks A."/>
            <person name="Storesund J.E."/>
            <person name="Kallscheuer N."/>
            <person name="Luecker S."/>
            <person name="Lage O.M."/>
            <person name="Pohl T."/>
            <person name="Merkel B.J."/>
            <person name="Hornburger P."/>
            <person name="Mueller R.-W."/>
            <person name="Bruemmer F."/>
            <person name="Labrenz M."/>
            <person name="Spormann A.M."/>
            <person name="Op den Camp H."/>
            <person name="Overmann J."/>
            <person name="Amann R."/>
            <person name="Jetten M.S.M."/>
            <person name="Mascher T."/>
            <person name="Medema M.H."/>
            <person name="Devos D.P."/>
            <person name="Kaster A.-K."/>
            <person name="Ovreas L."/>
            <person name="Rohde M."/>
            <person name="Galperin M.Y."/>
            <person name="Jogler C."/>
        </authorList>
    </citation>
    <scope>NUCLEOTIDE SEQUENCE [LARGE SCALE GENOMIC DNA]</scope>
    <source>
        <strain evidence="22 23">Pan44</strain>
    </source>
</reference>
<feature type="modified residue" description="Phosphohistidine" evidence="15">
    <location>
        <position position="710"/>
    </location>
</feature>
<dbReference type="OrthoDB" id="9790669at2"/>
<dbReference type="PRINTS" id="PR00344">
    <property type="entry name" value="BCTRLSENSOR"/>
</dbReference>
<feature type="modified residue" description="4-aspartylphosphate" evidence="16">
    <location>
        <position position="574"/>
    </location>
</feature>
<dbReference type="AlphaFoldDB" id="A0A517S8F4"/>
<dbReference type="InterPro" id="IPR003660">
    <property type="entry name" value="HAMP_dom"/>
</dbReference>
<gene>
    <name evidence="22" type="primary">luxQ_2</name>
    <name evidence="22" type="ORF">Pan44_04090</name>
</gene>
<dbReference type="InParanoid" id="A0A517S8F4"/>
<comment type="catalytic activity">
    <reaction evidence="1">
        <text>ATP + protein L-histidine = ADP + protein N-phospho-L-histidine.</text>
        <dbReference type="EC" id="2.7.13.3"/>
    </reaction>
</comment>
<keyword evidence="12" id="KW-0902">Two-component regulatory system</keyword>
<dbReference type="Pfam" id="PF02518">
    <property type="entry name" value="HATPase_c"/>
    <property type="match status" value="1"/>
</dbReference>
<dbReference type="InterPro" id="IPR036890">
    <property type="entry name" value="HATPase_C_sf"/>
</dbReference>
<keyword evidence="11 17" id="KW-1133">Transmembrane helix</keyword>
<dbReference type="CDD" id="cd00082">
    <property type="entry name" value="HisKA"/>
    <property type="match status" value="1"/>
</dbReference>
<dbReference type="GO" id="GO:0000155">
    <property type="term" value="F:phosphorelay sensor kinase activity"/>
    <property type="evidence" value="ECO:0007669"/>
    <property type="project" value="InterPro"/>
</dbReference>
<organism evidence="22 23">
    <name type="scientific">Caulifigura coniformis</name>
    <dbReference type="NCBI Taxonomy" id="2527983"/>
    <lineage>
        <taxon>Bacteria</taxon>
        <taxon>Pseudomonadati</taxon>
        <taxon>Planctomycetota</taxon>
        <taxon>Planctomycetia</taxon>
        <taxon>Planctomycetales</taxon>
        <taxon>Planctomycetaceae</taxon>
        <taxon>Caulifigura</taxon>
    </lineage>
</organism>
<dbReference type="Pfam" id="PF00672">
    <property type="entry name" value="HAMP"/>
    <property type="match status" value="1"/>
</dbReference>
<dbReference type="GO" id="GO:0005524">
    <property type="term" value="F:ATP binding"/>
    <property type="evidence" value="ECO:0007669"/>
    <property type="project" value="UniProtKB-KW"/>
</dbReference>
<evidence type="ECO:0000256" key="13">
    <source>
        <dbReference type="ARBA" id="ARBA00023136"/>
    </source>
</evidence>
<feature type="transmembrane region" description="Helical" evidence="17">
    <location>
        <begin position="13"/>
        <end position="35"/>
    </location>
</feature>
<dbReference type="FunFam" id="3.30.565.10:FF:000010">
    <property type="entry name" value="Sensor histidine kinase RcsC"/>
    <property type="match status" value="1"/>
</dbReference>
<dbReference type="CDD" id="cd16922">
    <property type="entry name" value="HATPase_EvgS-ArcB-TorS-like"/>
    <property type="match status" value="1"/>
</dbReference>
<dbReference type="EC" id="2.7.13.3" evidence="3"/>
<dbReference type="InterPro" id="IPR008207">
    <property type="entry name" value="Sig_transdc_His_kin_Hpt_dom"/>
</dbReference>
<evidence type="ECO:0000256" key="1">
    <source>
        <dbReference type="ARBA" id="ARBA00000085"/>
    </source>
</evidence>
<dbReference type="Proteomes" id="UP000315700">
    <property type="component" value="Chromosome"/>
</dbReference>
<dbReference type="Gene3D" id="3.40.50.2300">
    <property type="match status" value="1"/>
</dbReference>
<dbReference type="PANTHER" id="PTHR45339:SF1">
    <property type="entry name" value="HYBRID SIGNAL TRANSDUCTION HISTIDINE KINASE J"/>
    <property type="match status" value="1"/>
</dbReference>
<keyword evidence="23" id="KW-1185">Reference proteome</keyword>
<dbReference type="InterPro" id="IPR003661">
    <property type="entry name" value="HisK_dim/P_dom"/>
</dbReference>
<dbReference type="PROSITE" id="PS50110">
    <property type="entry name" value="RESPONSE_REGULATORY"/>
    <property type="match status" value="1"/>
</dbReference>
<dbReference type="SUPFAM" id="SSF47384">
    <property type="entry name" value="Homodimeric domain of signal transducing histidine kinase"/>
    <property type="match status" value="1"/>
</dbReference>
<dbReference type="Pfam" id="PF00512">
    <property type="entry name" value="HisKA"/>
    <property type="match status" value="1"/>
</dbReference>
<evidence type="ECO:0000256" key="9">
    <source>
        <dbReference type="ARBA" id="ARBA00022777"/>
    </source>
</evidence>
<dbReference type="Gene3D" id="1.10.287.130">
    <property type="match status" value="1"/>
</dbReference>
<keyword evidence="7 17" id="KW-0812">Transmembrane</keyword>
<evidence type="ECO:0000259" key="20">
    <source>
        <dbReference type="PROSITE" id="PS50885"/>
    </source>
</evidence>
<dbReference type="Gene3D" id="6.10.340.10">
    <property type="match status" value="1"/>
</dbReference>
<dbReference type="PROSITE" id="PS50109">
    <property type="entry name" value="HIS_KIN"/>
    <property type="match status" value="1"/>
</dbReference>
<dbReference type="KEGG" id="ccos:Pan44_04090"/>
<evidence type="ECO:0000313" key="23">
    <source>
        <dbReference type="Proteomes" id="UP000315700"/>
    </source>
</evidence>
<evidence type="ECO:0000256" key="16">
    <source>
        <dbReference type="PROSITE-ProRule" id="PRU00169"/>
    </source>
</evidence>
<dbReference type="EMBL" id="CP036271">
    <property type="protein sequence ID" value="QDT52398.1"/>
    <property type="molecule type" value="Genomic_DNA"/>
</dbReference>
<keyword evidence="14" id="KW-0131">Cell cycle</keyword>
<dbReference type="PANTHER" id="PTHR45339">
    <property type="entry name" value="HYBRID SIGNAL TRANSDUCTION HISTIDINE KINASE J"/>
    <property type="match status" value="1"/>
</dbReference>
<evidence type="ECO:0000256" key="7">
    <source>
        <dbReference type="ARBA" id="ARBA00022692"/>
    </source>
</evidence>
<evidence type="ECO:0000256" key="6">
    <source>
        <dbReference type="ARBA" id="ARBA00022679"/>
    </source>
</evidence>
<feature type="domain" description="Response regulatory" evidence="19">
    <location>
        <begin position="525"/>
        <end position="639"/>
    </location>
</feature>
<evidence type="ECO:0000259" key="21">
    <source>
        <dbReference type="PROSITE" id="PS50894"/>
    </source>
</evidence>
<dbReference type="CDD" id="cd00088">
    <property type="entry name" value="HPT"/>
    <property type="match status" value="1"/>
</dbReference>
<feature type="domain" description="Histidine kinase" evidence="18">
    <location>
        <begin position="271"/>
        <end position="494"/>
    </location>
</feature>
<evidence type="ECO:0000256" key="4">
    <source>
        <dbReference type="ARBA" id="ARBA00022475"/>
    </source>
</evidence>
<dbReference type="SMART" id="SM00388">
    <property type="entry name" value="HisKA"/>
    <property type="match status" value="1"/>
</dbReference>
<comment type="subcellular location">
    <subcellularLocation>
        <location evidence="2">Cell membrane</location>
        <topology evidence="2">Multi-pass membrane protein</topology>
    </subcellularLocation>
</comment>
<evidence type="ECO:0000256" key="11">
    <source>
        <dbReference type="ARBA" id="ARBA00022989"/>
    </source>
</evidence>
<dbReference type="Pfam" id="PF01627">
    <property type="entry name" value="Hpt"/>
    <property type="match status" value="1"/>
</dbReference>
<feature type="domain" description="HPt" evidence="21">
    <location>
        <begin position="671"/>
        <end position="769"/>
    </location>
</feature>
<dbReference type="PROSITE" id="PS50885">
    <property type="entry name" value="HAMP"/>
    <property type="match status" value="1"/>
</dbReference>
<evidence type="ECO:0000256" key="5">
    <source>
        <dbReference type="ARBA" id="ARBA00022553"/>
    </source>
</evidence>
<evidence type="ECO:0000256" key="12">
    <source>
        <dbReference type="ARBA" id="ARBA00023012"/>
    </source>
</evidence>
<dbReference type="InterPro" id="IPR036097">
    <property type="entry name" value="HisK_dim/P_sf"/>
</dbReference>
<evidence type="ECO:0000313" key="22">
    <source>
        <dbReference type="EMBL" id="QDT52398.1"/>
    </source>
</evidence>
<dbReference type="Gene3D" id="3.30.565.10">
    <property type="entry name" value="Histidine kinase-like ATPase, C-terminal domain"/>
    <property type="match status" value="1"/>
</dbReference>
<evidence type="ECO:0000256" key="8">
    <source>
        <dbReference type="ARBA" id="ARBA00022741"/>
    </source>
</evidence>
<dbReference type="PROSITE" id="PS50894">
    <property type="entry name" value="HPT"/>
    <property type="match status" value="1"/>
</dbReference>
<evidence type="ECO:0000259" key="18">
    <source>
        <dbReference type="PROSITE" id="PS50109"/>
    </source>
</evidence>
<evidence type="ECO:0000256" key="17">
    <source>
        <dbReference type="SAM" id="Phobius"/>
    </source>
</evidence>
<proteinExistence type="predicted"/>
<dbReference type="SUPFAM" id="SSF52172">
    <property type="entry name" value="CheY-like"/>
    <property type="match status" value="1"/>
</dbReference>
<keyword evidence="10" id="KW-0067">ATP-binding</keyword>
<name>A0A517S8F4_9PLAN</name>
<dbReference type="CDD" id="cd06225">
    <property type="entry name" value="HAMP"/>
    <property type="match status" value="1"/>
</dbReference>
<dbReference type="InterPro" id="IPR036641">
    <property type="entry name" value="HPT_dom_sf"/>
</dbReference>
<dbReference type="SMART" id="SM00387">
    <property type="entry name" value="HATPase_c"/>
    <property type="match status" value="1"/>
</dbReference>
<evidence type="ECO:0000256" key="3">
    <source>
        <dbReference type="ARBA" id="ARBA00012438"/>
    </source>
</evidence>
<dbReference type="Gene3D" id="1.20.120.160">
    <property type="entry name" value="HPT domain"/>
    <property type="match status" value="1"/>
</dbReference>
<protein>
    <recommendedName>
        <fullName evidence="3">histidine kinase</fullName>
        <ecNumber evidence="3">2.7.13.3</ecNumber>
    </recommendedName>
</protein>
<dbReference type="SUPFAM" id="SSF55874">
    <property type="entry name" value="ATPase domain of HSP90 chaperone/DNA topoisomerase II/histidine kinase"/>
    <property type="match status" value="1"/>
</dbReference>
<keyword evidence="4" id="KW-1003">Cell membrane</keyword>
<feature type="transmembrane region" description="Helical" evidence="17">
    <location>
        <begin position="156"/>
        <end position="176"/>
    </location>
</feature>
<dbReference type="InterPro" id="IPR005467">
    <property type="entry name" value="His_kinase_dom"/>
</dbReference>
<dbReference type="InterPro" id="IPR004358">
    <property type="entry name" value="Sig_transdc_His_kin-like_C"/>
</dbReference>
<feature type="domain" description="HAMP" evidence="20">
    <location>
        <begin position="178"/>
        <end position="231"/>
    </location>
</feature>
<dbReference type="SUPFAM" id="SSF158472">
    <property type="entry name" value="HAMP domain-like"/>
    <property type="match status" value="1"/>
</dbReference>
<dbReference type="SMART" id="SM00304">
    <property type="entry name" value="HAMP"/>
    <property type="match status" value="1"/>
</dbReference>
<keyword evidence="8" id="KW-0547">Nucleotide-binding</keyword>
<dbReference type="SMART" id="SM00448">
    <property type="entry name" value="REC"/>
    <property type="match status" value="1"/>
</dbReference>
<evidence type="ECO:0000259" key="19">
    <source>
        <dbReference type="PROSITE" id="PS50110"/>
    </source>
</evidence>
<keyword evidence="13 17" id="KW-0472">Membrane</keyword>
<dbReference type="FunFam" id="1.10.287.130:FF:000038">
    <property type="entry name" value="Sensory transduction histidine kinase"/>
    <property type="match status" value="1"/>
</dbReference>
<accession>A0A517S8F4</accession>
<evidence type="ECO:0000256" key="2">
    <source>
        <dbReference type="ARBA" id="ARBA00004651"/>
    </source>
</evidence>
<dbReference type="InterPro" id="IPR003594">
    <property type="entry name" value="HATPase_dom"/>
</dbReference>
<evidence type="ECO:0000256" key="14">
    <source>
        <dbReference type="ARBA" id="ARBA00023306"/>
    </source>
</evidence>
<keyword evidence="9 22" id="KW-0418">Kinase</keyword>
<dbReference type="InterPro" id="IPR011006">
    <property type="entry name" value="CheY-like_superfamily"/>
</dbReference>
<keyword evidence="6 22" id="KW-0808">Transferase</keyword>
<dbReference type="GO" id="GO:0005886">
    <property type="term" value="C:plasma membrane"/>
    <property type="evidence" value="ECO:0007669"/>
    <property type="project" value="UniProtKB-SubCell"/>
</dbReference>